<evidence type="ECO:0000313" key="1">
    <source>
        <dbReference type="EMBL" id="QFR49549.1"/>
    </source>
</evidence>
<dbReference type="RefSeq" id="WP_152307493.1">
    <property type="nucleotide sequence ID" value="NZ_CP043617.1"/>
</dbReference>
<dbReference type="AlphaFoldDB" id="A0A5P8P1H7"/>
<keyword evidence="2" id="KW-1185">Reference proteome</keyword>
<proteinExistence type="predicted"/>
<dbReference type="Proteomes" id="UP000326944">
    <property type="component" value="Chromosome"/>
</dbReference>
<dbReference type="EMBL" id="CP043617">
    <property type="protein sequence ID" value="QFR49549.1"/>
    <property type="molecule type" value="Genomic_DNA"/>
</dbReference>
<name>A0A5P8P1H7_9BACT</name>
<accession>A0A5P8P1H7</accession>
<sequence>MNDALGNSLTNRLNQATDNALNSTTYTTSSNDYVKSGTTTVNNLIIQNGGVEYKQLAKDEIKHIQTVSKDYAKQKGISEDEAYNKLYDRAMYAVDSDSRKDNAPITKEQQEKGFISATNETLEEINEDIALLRNTSNGKQIFDVYDEGNMHTQDMFTATQKQANNPDYDLDNSMGLQDQSLGLVPATKVGTTTVKGVATIANQGAKKVDDVILNTGIKVDNYLKNNIHENASQNTVDFLNGFNAQYPKPDVKYPYINSHTAGYITKKIVTKVAE</sequence>
<evidence type="ECO:0000313" key="2">
    <source>
        <dbReference type="Proteomes" id="UP000326944"/>
    </source>
</evidence>
<organism evidence="1 2">
    <name type="scientific">Sulfurimonas lithotrophica</name>
    <dbReference type="NCBI Taxonomy" id="2590022"/>
    <lineage>
        <taxon>Bacteria</taxon>
        <taxon>Pseudomonadati</taxon>
        <taxon>Campylobacterota</taxon>
        <taxon>Epsilonproteobacteria</taxon>
        <taxon>Campylobacterales</taxon>
        <taxon>Sulfurimonadaceae</taxon>
        <taxon>Sulfurimonas</taxon>
    </lineage>
</organism>
<protein>
    <submittedName>
        <fullName evidence="1">Uncharacterized protein</fullName>
    </submittedName>
</protein>
<gene>
    <name evidence="1" type="ORF">FJR48_07305</name>
</gene>
<dbReference type="KEGG" id="sulg:FJR48_07305"/>
<reference evidence="1 2" key="1">
    <citation type="submission" date="2019-09" db="EMBL/GenBank/DDBJ databases">
        <title>Sulfurimonas gotlandica sp. nov., a chemoautotrophic and psychrotolerant epsilonproteobacterium isolated from a pelagic redoxcline, and an emended description of the genus Sulfurimonas.</title>
        <authorList>
            <person name="Wang S."/>
            <person name="Jiang L."/>
            <person name="Shao S."/>
        </authorList>
    </citation>
    <scope>NUCLEOTIDE SEQUENCE [LARGE SCALE GENOMIC DNA]</scope>
    <source>
        <strain evidence="1 2">GYSZ_1</strain>
    </source>
</reference>